<feature type="region of interest" description="Disordered" evidence="13">
    <location>
        <begin position="322"/>
        <end position="344"/>
    </location>
</feature>
<sequence length="590" mass="63891">MFKIPRNLKLNTAVAGALVICASMIVVLVAIRFVTNRMVDDSISTLNTINVEQLNQVSRATTLLNQARIEMDLAADYLDMGMRMIAADQVQNVGNLLDRSLARFEQFAASKKLTEEGAALSEDLSVAFRRVLELSRQQKTSLESGSLSDYRALRQELLGPGTNLNKRLTDFTRYADERGQVIMATYRQESQRLAMVALAALVMVLVVMVLIYFGLRKIVVQPLEKAVRTLQRIARADLSEHIDVRGRNEVGQLFAAMREMQDSLTGIVADVRASSGSILVGSSEIAQGNTDLSSRTEQQAASLQETAASMEQLTATVKQNADNARQASSLANDASGTASRGGDVMTQVSTKMQTITESSRKVADITGMIDSIAFQTNILALNASVEAARAGEQGRGFAVVAGEVRNLAGSSADAAREIKQLIERSAVEVQEGSSLVEQAGDTMKEVVAAVKRVTDIMDEISAASQEQSGGIEQVSQAVSQMDEVTQQNASLVEQATAAASSLEEQAKRLEQAVAIFRVSEDHAPLAPTLEHQVPLVDDLDLDPEPEAEQPAESKEKSPAPKPSAPRKDAAVSNREPRREPVTTEDDWEEF</sequence>
<dbReference type="SMART" id="SM00304">
    <property type="entry name" value="HAMP"/>
    <property type="match status" value="1"/>
</dbReference>
<dbReference type="Pfam" id="PF00672">
    <property type="entry name" value="HAMP"/>
    <property type="match status" value="1"/>
</dbReference>
<evidence type="ECO:0000256" key="1">
    <source>
        <dbReference type="ARBA" id="ARBA00004429"/>
    </source>
</evidence>
<evidence type="ECO:0000256" key="5">
    <source>
        <dbReference type="ARBA" id="ARBA00022519"/>
    </source>
</evidence>
<dbReference type="Proteomes" id="UP000739180">
    <property type="component" value="Unassembled WGS sequence"/>
</dbReference>
<evidence type="ECO:0000256" key="2">
    <source>
        <dbReference type="ARBA" id="ARBA00022475"/>
    </source>
</evidence>
<feature type="compositionally biased region" description="Acidic residues" evidence="13">
    <location>
        <begin position="539"/>
        <end position="549"/>
    </location>
</feature>
<evidence type="ECO:0000256" key="4">
    <source>
        <dbReference type="ARBA" id="ARBA00022500"/>
    </source>
</evidence>
<evidence type="ECO:0000256" key="8">
    <source>
        <dbReference type="ARBA" id="ARBA00023136"/>
    </source>
</evidence>
<keyword evidence="8 14" id="KW-0472">Membrane</keyword>
<feature type="transmembrane region" description="Helical" evidence="14">
    <location>
        <begin position="193"/>
        <end position="215"/>
    </location>
</feature>
<dbReference type="Pfam" id="PF02203">
    <property type="entry name" value="TarH"/>
    <property type="match status" value="1"/>
</dbReference>
<evidence type="ECO:0000256" key="14">
    <source>
        <dbReference type="SAM" id="Phobius"/>
    </source>
</evidence>
<evidence type="ECO:0000256" key="6">
    <source>
        <dbReference type="ARBA" id="ARBA00022692"/>
    </source>
</evidence>
<evidence type="ECO:0000259" key="15">
    <source>
        <dbReference type="PROSITE" id="PS50111"/>
    </source>
</evidence>
<keyword evidence="18" id="KW-1185">Reference proteome</keyword>
<dbReference type="PROSITE" id="PS50111">
    <property type="entry name" value="CHEMOTAXIS_TRANSDUC_2"/>
    <property type="match status" value="1"/>
</dbReference>
<feature type="compositionally biased region" description="Basic and acidic residues" evidence="13">
    <location>
        <begin position="565"/>
        <end position="581"/>
    </location>
</feature>
<dbReference type="CDD" id="cd06225">
    <property type="entry name" value="HAMP"/>
    <property type="match status" value="1"/>
</dbReference>
<dbReference type="InterPro" id="IPR004091">
    <property type="entry name" value="Chemotax_Me-accpt_rcpt_Me-site"/>
</dbReference>
<dbReference type="InterPro" id="IPR004089">
    <property type="entry name" value="MCPsignal_dom"/>
</dbReference>
<keyword evidence="9 11" id="KW-0807">Transducer</keyword>
<keyword evidence="6 14" id="KW-0812">Transmembrane</keyword>
<feature type="coiled-coil region" evidence="12">
    <location>
        <begin position="492"/>
        <end position="519"/>
    </location>
</feature>
<dbReference type="PRINTS" id="PR00260">
    <property type="entry name" value="CHEMTRNSDUCR"/>
</dbReference>
<dbReference type="Gene3D" id="1.20.120.30">
    <property type="entry name" value="Aspartate receptor, ligand-binding domain"/>
    <property type="match status" value="1"/>
</dbReference>
<dbReference type="PANTHER" id="PTHR43531">
    <property type="entry name" value="PROTEIN ICFG"/>
    <property type="match status" value="1"/>
</dbReference>
<evidence type="ECO:0000256" key="11">
    <source>
        <dbReference type="PROSITE-ProRule" id="PRU00284"/>
    </source>
</evidence>
<comment type="similarity">
    <text evidence="10">Belongs to the methyl-accepting chemotaxis (MCP) protein family.</text>
</comment>
<evidence type="ECO:0000256" key="9">
    <source>
        <dbReference type="ARBA" id="ARBA00023224"/>
    </source>
</evidence>
<dbReference type="PROSITE" id="PS50885">
    <property type="entry name" value="HAMP"/>
    <property type="match status" value="1"/>
</dbReference>
<dbReference type="InterPro" id="IPR051310">
    <property type="entry name" value="MCP_chemotaxis"/>
</dbReference>
<dbReference type="PANTHER" id="PTHR43531:SF14">
    <property type="entry name" value="METHYL-ACCEPTING CHEMOTAXIS PROTEIN I-RELATED"/>
    <property type="match status" value="1"/>
</dbReference>
<name>A0ABY2XGN9_9GAMM</name>
<comment type="caution">
    <text evidence="17">The sequence shown here is derived from an EMBL/GenBank/DDBJ whole genome shotgun (WGS) entry which is preliminary data.</text>
</comment>
<dbReference type="CDD" id="cd11386">
    <property type="entry name" value="MCP_signal"/>
    <property type="match status" value="1"/>
</dbReference>
<gene>
    <name evidence="17" type="ORF">FGS76_17950</name>
</gene>
<feature type="domain" description="HAMP" evidence="16">
    <location>
        <begin position="217"/>
        <end position="269"/>
    </location>
</feature>
<keyword evidence="7 14" id="KW-1133">Transmembrane helix</keyword>
<dbReference type="SUPFAM" id="SSF47170">
    <property type="entry name" value="Aspartate receptor, ligand-binding domain"/>
    <property type="match status" value="1"/>
</dbReference>
<dbReference type="EMBL" id="VCQT01000046">
    <property type="protein sequence ID" value="TMW10423.1"/>
    <property type="molecule type" value="Genomic_DNA"/>
</dbReference>
<reference evidence="17 18" key="1">
    <citation type="submission" date="2019-05" db="EMBL/GenBank/DDBJ databases">
        <title>Genome of Alcanivorax gelatiniphagus, an oil degrading marine bacteria.</title>
        <authorList>
            <person name="Kwon K.K."/>
        </authorList>
    </citation>
    <scope>NUCLEOTIDE SEQUENCE [LARGE SCALE GENOMIC DNA]</scope>
    <source>
        <strain evidence="17 18">MEBiC 08158</strain>
    </source>
</reference>
<feature type="transmembrane region" description="Helical" evidence="14">
    <location>
        <begin position="12"/>
        <end position="34"/>
    </location>
</feature>
<evidence type="ECO:0000256" key="12">
    <source>
        <dbReference type="SAM" id="Coils"/>
    </source>
</evidence>
<dbReference type="Pfam" id="PF00015">
    <property type="entry name" value="MCPsignal"/>
    <property type="match status" value="1"/>
</dbReference>
<accession>A0ABY2XGN9</accession>
<protein>
    <submittedName>
        <fullName evidence="17">HAMP domain-containing protein</fullName>
    </submittedName>
</protein>
<keyword evidence="3" id="KW-0488">Methylation</keyword>
<keyword evidence="12" id="KW-0175">Coiled coil</keyword>
<dbReference type="InterPro" id="IPR003122">
    <property type="entry name" value="Tar_rcpt_lig-bd"/>
</dbReference>
<dbReference type="Gene3D" id="1.10.287.950">
    <property type="entry name" value="Methyl-accepting chemotaxis protein"/>
    <property type="match status" value="1"/>
</dbReference>
<feature type="region of interest" description="Disordered" evidence="13">
    <location>
        <begin position="539"/>
        <end position="590"/>
    </location>
</feature>
<dbReference type="PROSITE" id="PS00538">
    <property type="entry name" value="CHEMOTAXIS_TRANSDUC_1"/>
    <property type="match status" value="1"/>
</dbReference>
<evidence type="ECO:0000256" key="3">
    <source>
        <dbReference type="ARBA" id="ARBA00022481"/>
    </source>
</evidence>
<dbReference type="InterPro" id="IPR035440">
    <property type="entry name" value="4HB_MCP_dom_sf"/>
</dbReference>
<keyword evidence="5" id="KW-0997">Cell inner membrane</keyword>
<evidence type="ECO:0000256" key="13">
    <source>
        <dbReference type="SAM" id="MobiDB-lite"/>
    </source>
</evidence>
<dbReference type="SMART" id="SM00283">
    <property type="entry name" value="MA"/>
    <property type="match status" value="1"/>
</dbReference>
<keyword evidence="4" id="KW-0145">Chemotaxis</keyword>
<evidence type="ECO:0000313" key="18">
    <source>
        <dbReference type="Proteomes" id="UP000739180"/>
    </source>
</evidence>
<dbReference type="InterPro" id="IPR003660">
    <property type="entry name" value="HAMP_dom"/>
</dbReference>
<evidence type="ECO:0000256" key="10">
    <source>
        <dbReference type="ARBA" id="ARBA00029447"/>
    </source>
</evidence>
<keyword evidence="2" id="KW-1003">Cell membrane</keyword>
<dbReference type="InterPro" id="IPR004090">
    <property type="entry name" value="Chemotax_Me-accpt_rcpt"/>
</dbReference>
<dbReference type="RefSeq" id="WP_138774031.1">
    <property type="nucleotide sequence ID" value="NZ_JBHSSX010000124.1"/>
</dbReference>
<feature type="domain" description="Methyl-accepting transducer" evidence="15">
    <location>
        <begin position="274"/>
        <end position="503"/>
    </location>
</feature>
<organism evidence="17 18">
    <name type="scientific">Alloalcanivorax gelatiniphagus</name>
    <dbReference type="NCBI Taxonomy" id="1194167"/>
    <lineage>
        <taxon>Bacteria</taxon>
        <taxon>Pseudomonadati</taxon>
        <taxon>Pseudomonadota</taxon>
        <taxon>Gammaproteobacteria</taxon>
        <taxon>Oceanospirillales</taxon>
        <taxon>Alcanivoracaceae</taxon>
        <taxon>Alloalcanivorax</taxon>
    </lineage>
</organism>
<dbReference type="SUPFAM" id="SSF58104">
    <property type="entry name" value="Methyl-accepting chemotaxis protein (MCP) signaling domain"/>
    <property type="match status" value="1"/>
</dbReference>
<feature type="compositionally biased region" description="Polar residues" evidence="13">
    <location>
        <begin position="322"/>
        <end position="338"/>
    </location>
</feature>
<proteinExistence type="inferred from homology"/>
<evidence type="ECO:0000313" key="17">
    <source>
        <dbReference type="EMBL" id="TMW10423.1"/>
    </source>
</evidence>
<evidence type="ECO:0000256" key="7">
    <source>
        <dbReference type="ARBA" id="ARBA00022989"/>
    </source>
</evidence>
<comment type="subcellular location">
    <subcellularLocation>
        <location evidence="1">Cell inner membrane</location>
        <topology evidence="1">Multi-pass membrane protein</topology>
    </subcellularLocation>
</comment>
<evidence type="ECO:0000259" key="16">
    <source>
        <dbReference type="PROSITE" id="PS50885"/>
    </source>
</evidence>